<reference evidence="1 2" key="1">
    <citation type="submission" date="2018-10" db="EMBL/GenBank/DDBJ databases">
        <title>GWAS and RNA-Seq identify cryptic mechanisms of antimicrobial resistance in Acinetobacter baumannii.</title>
        <authorList>
            <person name="Sahl J.W."/>
        </authorList>
    </citation>
    <scope>NUCLEOTIDE SEQUENCE [LARGE SCALE GENOMIC DNA]</scope>
    <source>
        <strain evidence="1 2">TG41884</strain>
    </source>
</reference>
<dbReference type="AlphaFoldDB" id="A0A1E2YL90"/>
<accession>A0A1E2YL90</accession>
<dbReference type="RefSeq" id="WP_004832969.1">
    <property type="nucleotide sequence ID" value="NZ_BBST01000018.1"/>
</dbReference>
<protein>
    <submittedName>
        <fullName evidence="1">Uncharacterized protein</fullName>
    </submittedName>
</protein>
<organism evidence="1 2">
    <name type="scientific">Acinetobacter pittii</name>
    <name type="common">Acinetobacter genomosp. 3</name>
    <dbReference type="NCBI Taxonomy" id="48296"/>
    <lineage>
        <taxon>Bacteria</taxon>
        <taxon>Pseudomonadati</taxon>
        <taxon>Pseudomonadota</taxon>
        <taxon>Gammaproteobacteria</taxon>
        <taxon>Moraxellales</taxon>
        <taxon>Moraxellaceae</taxon>
        <taxon>Acinetobacter</taxon>
        <taxon>Acinetobacter calcoaceticus/baumannii complex</taxon>
    </lineage>
</organism>
<proteinExistence type="predicted"/>
<name>A0A1E2YL90_ACIPI</name>
<dbReference type="Proteomes" id="UP000271320">
    <property type="component" value="Unassembled WGS sequence"/>
</dbReference>
<evidence type="ECO:0000313" key="2">
    <source>
        <dbReference type="Proteomes" id="UP000271320"/>
    </source>
</evidence>
<evidence type="ECO:0000313" key="1">
    <source>
        <dbReference type="EMBL" id="RSO54298.1"/>
    </source>
</evidence>
<comment type="caution">
    <text evidence="1">The sequence shown here is derived from an EMBL/GenBank/DDBJ whole genome shotgun (WGS) entry which is preliminary data.</text>
</comment>
<gene>
    <name evidence="1" type="ORF">EA752_19160</name>
</gene>
<accession>A0A1H8XCB6</accession>
<dbReference type="EMBL" id="RFEW01000025">
    <property type="protein sequence ID" value="RSO54298.1"/>
    <property type="molecule type" value="Genomic_DNA"/>
</dbReference>
<sequence length="83" mass="9906">MTPNERTPMAKFFDLLAYERKGASVTHKMDKDETNESIHIQVSCGFAKYEKNGQHYVFKFNHQKQEIDQDCFEVLKEKFTYKH</sequence>